<dbReference type="AlphaFoldDB" id="A0A2M8ERY9"/>
<evidence type="ECO:0008006" key="3">
    <source>
        <dbReference type="Google" id="ProtNLM"/>
    </source>
</evidence>
<name>A0A2M8ERY9_9BACT</name>
<dbReference type="SUPFAM" id="SSF46689">
    <property type="entry name" value="Homeodomain-like"/>
    <property type="match status" value="1"/>
</dbReference>
<proteinExistence type="predicted"/>
<evidence type="ECO:0000313" key="2">
    <source>
        <dbReference type="Proteomes" id="UP000229816"/>
    </source>
</evidence>
<evidence type="ECO:0000313" key="1">
    <source>
        <dbReference type="EMBL" id="PJC27888.1"/>
    </source>
</evidence>
<sequence length="227" mass="26989">MAKPEKRKEARKFRRRGKSIKEIARKLDVSPASVHKWCQDIRLTPLQRRQLDQKVFDALQRGRRKVAKNQRIRKLKEIKTLKVKGITEVGRLSKREFFLAGAALYWAEGFKKDSRLGFANSDPNMVKFFLKWLIESRGVPKKDIRLRIGLNISHKNRIKEVEKYWSGLTEVPLNQFQKPFFQKFTWKKEFKKPEEYFGVLRIRANKQRLLFRKIHGWIEGLRLNAAG</sequence>
<comment type="caution">
    <text evidence="1">The sequence shown here is derived from an EMBL/GenBank/DDBJ whole genome shotgun (WGS) entry which is preliminary data.</text>
</comment>
<dbReference type="Proteomes" id="UP000229816">
    <property type="component" value="Unassembled WGS sequence"/>
</dbReference>
<dbReference type="InterPro" id="IPR009057">
    <property type="entry name" value="Homeodomain-like_sf"/>
</dbReference>
<organism evidence="1 2">
    <name type="scientific">Candidatus Shapirobacteria bacterium CG_4_9_14_0_2_um_filter_39_11</name>
    <dbReference type="NCBI Taxonomy" id="1974478"/>
    <lineage>
        <taxon>Bacteria</taxon>
        <taxon>Candidatus Shapironibacteriota</taxon>
    </lineage>
</organism>
<protein>
    <recommendedName>
        <fullName evidence="3">Resolvase HTH domain-containing protein</fullName>
    </recommendedName>
</protein>
<gene>
    <name evidence="1" type="ORF">CO054_03070</name>
</gene>
<dbReference type="EMBL" id="PFSF01000069">
    <property type="protein sequence ID" value="PJC27888.1"/>
    <property type="molecule type" value="Genomic_DNA"/>
</dbReference>
<reference evidence="2" key="1">
    <citation type="submission" date="2017-09" db="EMBL/GenBank/DDBJ databases">
        <title>Depth-based differentiation of microbial function through sediment-hosted aquifers and enrichment of novel symbionts in the deep terrestrial subsurface.</title>
        <authorList>
            <person name="Probst A.J."/>
            <person name="Ladd B."/>
            <person name="Jarett J.K."/>
            <person name="Geller-Mcgrath D.E."/>
            <person name="Sieber C.M.K."/>
            <person name="Emerson J.B."/>
            <person name="Anantharaman K."/>
            <person name="Thomas B.C."/>
            <person name="Malmstrom R."/>
            <person name="Stieglmeier M."/>
            <person name="Klingl A."/>
            <person name="Woyke T."/>
            <person name="Ryan C.M."/>
            <person name="Banfield J.F."/>
        </authorList>
    </citation>
    <scope>NUCLEOTIDE SEQUENCE [LARGE SCALE GENOMIC DNA]</scope>
</reference>
<accession>A0A2M8ERY9</accession>